<evidence type="ECO:0000313" key="2">
    <source>
        <dbReference type="Proteomes" id="UP000327493"/>
    </source>
</evidence>
<accession>A0A5J5CR43</accession>
<dbReference type="EMBL" id="VOFY01000018">
    <property type="protein sequence ID" value="KAA8582870.1"/>
    <property type="molecule type" value="Genomic_DNA"/>
</dbReference>
<proteinExistence type="predicted"/>
<gene>
    <name evidence="1" type="ORF">FQN60_015416</name>
</gene>
<organism evidence="1 2">
    <name type="scientific">Etheostoma spectabile</name>
    <name type="common">orangethroat darter</name>
    <dbReference type="NCBI Taxonomy" id="54343"/>
    <lineage>
        <taxon>Eukaryota</taxon>
        <taxon>Metazoa</taxon>
        <taxon>Chordata</taxon>
        <taxon>Craniata</taxon>
        <taxon>Vertebrata</taxon>
        <taxon>Euteleostomi</taxon>
        <taxon>Actinopterygii</taxon>
        <taxon>Neopterygii</taxon>
        <taxon>Teleostei</taxon>
        <taxon>Neoteleostei</taxon>
        <taxon>Acanthomorphata</taxon>
        <taxon>Eupercaria</taxon>
        <taxon>Perciformes</taxon>
        <taxon>Percoidei</taxon>
        <taxon>Percidae</taxon>
        <taxon>Etheostomatinae</taxon>
        <taxon>Etheostoma</taxon>
    </lineage>
</organism>
<dbReference type="AlphaFoldDB" id="A0A5J5CR43"/>
<comment type="caution">
    <text evidence="1">The sequence shown here is derived from an EMBL/GenBank/DDBJ whole genome shotgun (WGS) entry which is preliminary data.</text>
</comment>
<sequence>MAASMALSEQLTISCLVREDIENTGGDAADSVAVVGDLRMADGQSGGFSRQSSLQIEIDGTLEVSLALLHLTGLLVLTRFQRKETERGQLQRFESITLEVFKSRHTKETMPPSWPGSSEETLKKSLRKLLDKRTAGLFCSPCCHCDSDPQKAASRLKAGWSFNTTIITADSDTLHVELRLAAEVFILTRSFLSLNSSLRPVSLSSSQSILDCWLMVPRLQPPAKSTEESKRTAAVQTHRTPLIMMLSCDSVQPEARSSQSILKPASSTAGFGGELVPPLSLLIIEKHHSVNSANSELGAIGCPGHACHLGSTLL</sequence>
<keyword evidence="2" id="KW-1185">Reference proteome</keyword>
<name>A0A5J5CR43_9PERO</name>
<protein>
    <submittedName>
        <fullName evidence="1">Uncharacterized protein</fullName>
    </submittedName>
</protein>
<evidence type="ECO:0000313" key="1">
    <source>
        <dbReference type="EMBL" id="KAA8582870.1"/>
    </source>
</evidence>
<reference evidence="1 2" key="1">
    <citation type="submission" date="2019-08" db="EMBL/GenBank/DDBJ databases">
        <title>A chromosome-level genome assembly, high-density linkage maps, and genome scans reveal the genomic architecture of hybrid incompatibilities underlying speciation via character displacement in darters (Percidae: Etheostominae).</title>
        <authorList>
            <person name="Moran R.L."/>
            <person name="Catchen J.M."/>
            <person name="Fuller R.C."/>
        </authorList>
    </citation>
    <scope>NUCLEOTIDE SEQUENCE [LARGE SCALE GENOMIC DNA]</scope>
    <source>
        <strain evidence="1">EspeVRDwgs_2016</strain>
        <tissue evidence="1">Muscle</tissue>
    </source>
</reference>
<dbReference type="Proteomes" id="UP000327493">
    <property type="component" value="Chromosome 18"/>
</dbReference>